<evidence type="ECO:0000313" key="3">
    <source>
        <dbReference type="Proteomes" id="UP000224336"/>
    </source>
</evidence>
<accession>A0A192Y5L5</accession>
<feature type="compositionally biased region" description="Polar residues" evidence="1">
    <location>
        <begin position="1"/>
        <end position="11"/>
    </location>
</feature>
<feature type="compositionally biased region" description="Basic and acidic residues" evidence="1">
    <location>
        <begin position="34"/>
        <end position="44"/>
    </location>
</feature>
<reference evidence="2 3" key="1">
    <citation type="journal article" date="2016" name="Sci. Rep.">
        <title>A proposed integrated approach for the preclinical evaluation of phage therapy in Pseudomonas infections.</title>
        <authorList>
            <person name="Danis-Wlodarczyk K."/>
            <person name="Vandenheuvel D."/>
            <person name="Jang H.B."/>
            <person name="Briers Y."/>
            <person name="Olszak T."/>
            <person name="Arabski M."/>
            <person name="Wasik S."/>
            <person name="Drabik M."/>
            <person name="Higgins G."/>
            <person name="Tyrrell J."/>
            <person name="Harvey B.J."/>
            <person name="Noben J.P."/>
            <person name="Lavigne R."/>
            <person name="Drulis-Kawa Z."/>
        </authorList>
    </citation>
    <scope>NUCLEOTIDE SEQUENCE [LARGE SCALE GENOMIC DNA]</scope>
</reference>
<feature type="region of interest" description="Disordered" evidence="1">
    <location>
        <begin position="1"/>
        <end position="44"/>
    </location>
</feature>
<evidence type="ECO:0000256" key="1">
    <source>
        <dbReference type="SAM" id="MobiDB-lite"/>
    </source>
</evidence>
<dbReference type="EMBL" id="KU521356">
    <property type="protein sequence ID" value="ANM45018.1"/>
    <property type="molecule type" value="Genomic_DNA"/>
</dbReference>
<proteinExistence type="predicted"/>
<organism evidence="2 3">
    <name type="scientific">Pseudomonas phage KTN4</name>
    <dbReference type="NCBI Taxonomy" id="1862701"/>
    <lineage>
        <taxon>Viruses</taxon>
        <taxon>Duplodnaviria</taxon>
        <taxon>Heunggongvirae</taxon>
        <taxon>Uroviricota</taxon>
        <taxon>Caudoviricetes</taxon>
        <taxon>Chimalliviridae</taxon>
        <taxon>Phikzvirus</taxon>
        <taxon>Phikzvirus phiKZ</taxon>
    </lineage>
</organism>
<name>A0A192Y5L5_9CAUD</name>
<gene>
    <name evidence="2" type="ORF">KTN4_260</name>
</gene>
<protein>
    <submittedName>
        <fullName evidence="2">Uncharacterized protein</fullName>
    </submittedName>
</protein>
<evidence type="ECO:0000313" key="2">
    <source>
        <dbReference type="EMBL" id="ANM45018.1"/>
    </source>
</evidence>
<dbReference type="Proteomes" id="UP000224336">
    <property type="component" value="Segment"/>
</dbReference>
<sequence length="158" mass="17947">MSRNTISSWSELGSMLGVQPKPVQKKQKNRAKKNHEAAVRKNSRETFMDIAAKQTKSSPNFRKNKQKDVRHCSVCDNIKLKENGIEEGRAKPIGMTELAKFKVELAKNGLELFGCEVRKQESFADAFYGNNTICEETAKLIKAYQEEFDSVFRRAITA</sequence>
<feature type="compositionally biased region" description="Basic residues" evidence="1">
    <location>
        <begin position="23"/>
        <end position="33"/>
    </location>
</feature>